<protein>
    <submittedName>
        <fullName evidence="4">Protein DOG1-like 4</fullName>
    </submittedName>
</protein>
<dbReference type="KEGG" id="rarg:115752965"/>
<dbReference type="AlphaFoldDB" id="A0A8B8QL73"/>
<sequence>MRTQEGEKFTDYFEKWVCRLEEYSQQLHSASREASITEQELRALVSKLTAHHKEYYTTKWAAAAVGGGGDVFAFFSPPWSTLLENAYSWLTGWKPSAAFRVVEALRARGAAMAEDQMKRIEQLRARIRLEEERVEREMERQQVAVADRRMVELARLAGRRGEASAAAAATADKVDGLVDAAVKGLASGLERIMKAADCVRLKTLKGLLDELSPSQGVEFLAAMSTLQVQVRRWGKKRQSQAEHKSSEAH</sequence>
<organism evidence="3 4">
    <name type="scientific">Rhodamnia argentea</name>
    <dbReference type="NCBI Taxonomy" id="178133"/>
    <lineage>
        <taxon>Eukaryota</taxon>
        <taxon>Viridiplantae</taxon>
        <taxon>Streptophyta</taxon>
        <taxon>Embryophyta</taxon>
        <taxon>Tracheophyta</taxon>
        <taxon>Spermatophyta</taxon>
        <taxon>Magnoliopsida</taxon>
        <taxon>eudicotyledons</taxon>
        <taxon>Gunneridae</taxon>
        <taxon>Pentapetalae</taxon>
        <taxon>rosids</taxon>
        <taxon>malvids</taxon>
        <taxon>Myrtales</taxon>
        <taxon>Myrtaceae</taxon>
        <taxon>Myrtoideae</taxon>
        <taxon>Myrteae</taxon>
        <taxon>Australasian group</taxon>
        <taxon>Rhodamnia</taxon>
    </lineage>
</organism>
<gene>
    <name evidence="4" type="primary">LOC115752965</name>
</gene>
<dbReference type="PANTHER" id="PTHR46354:SF2">
    <property type="entry name" value="PROTEIN DOG1-LIKE 4"/>
    <property type="match status" value="1"/>
</dbReference>
<evidence type="ECO:0000256" key="1">
    <source>
        <dbReference type="SAM" id="Coils"/>
    </source>
</evidence>
<dbReference type="PROSITE" id="PS51806">
    <property type="entry name" value="DOG1"/>
    <property type="match status" value="1"/>
</dbReference>
<dbReference type="GO" id="GO:0006351">
    <property type="term" value="P:DNA-templated transcription"/>
    <property type="evidence" value="ECO:0007669"/>
    <property type="project" value="InterPro"/>
</dbReference>
<dbReference type="PANTHER" id="PTHR46354">
    <property type="entry name" value="DOG1 DOMAIN-CONTAINING PROTEIN"/>
    <property type="match status" value="1"/>
</dbReference>
<dbReference type="Proteomes" id="UP000827889">
    <property type="component" value="Chromosome 9"/>
</dbReference>
<accession>A0A8B8QL73</accession>
<feature type="coiled-coil region" evidence="1">
    <location>
        <begin position="110"/>
        <end position="144"/>
    </location>
</feature>
<proteinExistence type="predicted"/>
<dbReference type="InterPro" id="IPR025422">
    <property type="entry name" value="TGA_domain"/>
</dbReference>
<dbReference type="GeneID" id="115752965"/>
<dbReference type="InterPro" id="IPR051886">
    <property type="entry name" value="Seed_Dev/Stress_Resp_Reg"/>
</dbReference>
<reference evidence="4" key="1">
    <citation type="submission" date="2025-08" db="UniProtKB">
        <authorList>
            <consortium name="RefSeq"/>
        </authorList>
    </citation>
    <scope>IDENTIFICATION</scope>
    <source>
        <tissue evidence="4">Leaf</tissue>
    </source>
</reference>
<evidence type="ECO:0000259" key="2">
    <source>
        <dbReference type="PROSITE" id="PS51806"/>
    </source>
</evidence>
<name>A0A8B8QL73_9MYRT</name>
<evidence type="ECO:0000313" key="3">
    <source>
        <dbReference type="Proteomes" id="UP000827889"/>
    </source>
</evidence>
<dbReference type="Pfam" id="PF14144">
    <property type="entry name" value="DOG1"/>
    <property type="match status" value="1"/>
</dbReference>
<evidence type="ECO:0000313" key="4">
    <source>
        <dbReference type="RefSeq" id="XP_030547258.2"/>
    </source>
</evidence>
<keyword evidence="1" id="KW-0175">Coiled coil</keyword>
<feature type="domain" description="DOG1" evidence="2">
    <location>
        <begin position="6"/>
        <end position="240"/>
    </location>
</feature>
<dbReference type="RefSeq" id="XP_030547258.2">
    <property type="nucleotide sequence ID" value="XM_030691398.2"/>
</dbReference>
<keyword evidence="3" id="KW-1185">Reference proteome</keyword>
<dbReference type="GO" id="GO:0043565">
    <property type="term" value="F:sequence-specific DNA binding"/>
    <property type="evidence" value="ECO:0007669"/>
    <property type="project" value="InterPro"/>
</dbReference>